<dbReference type="InterPro" id="IPR006026">
    <property type="entry name" value="Peptidase_Metallo"/>
</dbReference>
<dbReference type="PROSITE" id="PS00330">
    <property type="entry name" value="HEMOLYSIN_CALCIUM"/>
    <property type="match status" value="1"/>
</dbReference>
<dbReference type="SMART" id="SM00235">
    <property type="entry name" value="ZnMc"/>
    <property type="match status" value="1"/>
</dbReference>
<dbReference type="InterPro" id="IPR001343">
    <property type="entry name" value="Hemolysn_Ca-bd"/>
</dbReference>
<keyword evidence="8" id="KW-1185">Reference proteome</keyword>
<dbReference type="GO" id="GO:0008270">
    <property type="term" value="F:zinc ion binding"/>
    <property type="evidence" value="ECO:0007669"/>
    <property type="project" value="InterPro"/>
</dbReference>
<accession>A0A1I6L192</accession>
<evidence type="ECO:0000256" key="3">
    <source>
        <dbReference type="ARBA" id="ARBA00022723"/>
    </source>
</evidence>
<dbReference type="EMBL" id="FOZM01000001">
    <property type="protein sequence ID" value="SFR97202.1"/>
    <property type="molecule type" value="Genomic_DNA"/>
</dbReference>
<comment type="similarity">
    <text evidence="1">Belongs to the peptidase M10B family.</text>
</comment>
<feature type="domain" description="Peptidase metallopeptidase" evidence="6">
    <location>
        <begin position="42"/>
        <end position="216"/>
    </location>
</feature>
<keyword evidence="3" id="KW-0479">Metal-binding</keyword>
<dbReference type="PANTHER" id="PTHR10201">
    <property type="entry name" value="MATRIX METALLOPROTEINASE"/>
    <property type="match status" value="1"/>
</dbReference>
<dbReference type="InterPro" id="IPR011049">
    <property type="entry name" value="Serralysin-like_metalloprot_C"/>
</dbReference>
<dbReference type="GO" id="GO:0005509">
    <property type="term" value="F:calcium ion binding"/>
    <property type="evidence" value="ECO:0007669"/>
    <property type="project" value="InterPro"/>
</dbReference>
<proteinExistence type="inferred from homology"/>
<dbReference type="GO" id="GO:0031012">
    <property type="term" value="C:extracellular matrix"/>
    <property type="evidence" value="ECO:0007669"/>
    <property type="project" value="InterPro"/>
</dbReference>
<dbReference type="Gene3D" id="2.150.10.10">
    <property type="entry name" value="Serralysin-like metalloprotease, C-terminal"/>
    <property type="match status" value="1"/>
</dbReference>
<evidence type="ECO:0000256" key="1">
    <source>
        <dbReference type="ARBA" id="ARBA00009490"/>
    </source>
</evidence>
<dbReference type="RefSeq" id="WP_165606510.1">
    <property type="nucleotide sequence ID" value="NZ_FOZM01000001.1"/>
</dbReference>
<organism evidence="7 8">
    <name type="scientific">Yoonia litorea</name>
    <dbReference type="NCBI Taxonomy" id="1123755"/>
    <lineage>
        <taxon>Bacteria</taxon>
        <taxon>Pseudomonadati</taxon>
        <taxon>Pseudomonadota</taxon>
        <taxon>Alphaproteobacteria</taxon>
        <taxon>Rhodobacterales</taxon>
        <taxon>Paracoccaceae</taxon>
        <taxon>Yoonia</taxon>
    </lineage>
</organism>
<keyword evidence="4" id="KW-0378">Hydrolase</keyword>
<dbReference type="PRINTS" id="PR00313">
    <property type="entry name" value="CABNDNGRPT"/>
</dbReference>
<dbReference type="Proteomes" id="UP000198926">
    <property type="component" value="Unassembled WGS sequence"/>
</dbReference>
<name>A0A1I6L192_9RHOB</name>
<dbReference type="GO" id="GO:0006508">
    <property type="term" value="P:proteolysis"/>
    <property type="evidence" value="ECO:0007669"/>
    <property type="project" value="UniProtKB-KW"/>
</dbReference>
<evidence type="ECO:0000313" key="8">
    <source>
        <dbReference type="Proteomes" id="UP000198926"/>
    </source>
</evidence>
<evidence type="ECO:0000259" key="6">
    <source>
        <dbReference type="SMART" id="SM00235"/>
    </source>
</evidence>
<dbReference type="SUPFAM" id="SSF55486">
    <property type="entry name" value="Metalloproteases ('zincins'), catalytic domain"/>
    <property type="match status" value="1"/>
</dbReference>
<dbReference type="STRING" id="1123755.SAMN05444714_0072"/>
<evidence type="ECO:0000313" key="7">
    <source>
        <dbReference type="EMBL" id="SFR97202.1"/>
    </source>
</evidence>
<dbReference type="AlphaFoldDB" id="A0A1I6L192"/>
<dbReference type="InterPro" id="IPR021190">
    <property type="entry name" value="Pept_M10A"/>
</dbReference>
<dbReference type="Gene3D" id="3.40.390.10">
    <property type="entry name" value="Collagenase (Catalytic Domain)"/>
    <property type="match status" value="1"/>
</dbReference>
<keyword evidence="5" id="KW-0862">Zinc</keyword>
<reference evidence="7 8" key="1">
    <citation type="submission" date="2016-10" db="EMBL/GenBank/DDBJ databases">
        <authorList>
            <person name="de Groot N.N."/>
        </authorList>
    </citation>
    <scope>NUCLEOTIDE SEQUENCE [LARGE SCALE GENOMIC DNA]</scope>
    <source>
        <strain evidence="7 8">DSM 29433</strain>
    </source>
</reference>
<dbReference type="InterPro" id="IPR001818">
    <property type="entry name" value="Pept_M10_metallopeptidase"/>
</dbReference>
<protein>
    <submittedName>
        <fullName evidence="7">Hemolysin-type calcium-binding repeat-containing protein</fullName>
    </submittedName>
</protein>
<dbReference type="InterPro" id="IPR018511">
    <property type="entry name" value="Hemolysin-typ_Ca-bd_CS"/>
</dbReference>
<dbReference type="Pfam" id="PF00413">
    <property type="entry name" value="Peptidase_M10"/>
    <property type="match status" value="1"/>
</dbReference>
<sequence>MCILCGCDDCTGEGFLASSGGGGTSTSYQLITTSAASSIPNSNVKWGRDVLGTGSGEITWSLSLAGLQMSGYAESLFVAAAEAAFAAWASVANLTFTYVEGDADIDVVTARETDEGLSILAGETVGVAYYSFQNGERAGDGIAEITEAEIYMDLAPAWSPNGEEGILSYFGVLLHEIGHTLGLAHVNDRDQIMNTPISTNALGDGDIAGIRALYGFREIGTGGNDILTLALQGAGNDFLALGGDDQITGTSIADRIFGGAGDDALNGAGGNDLLVDTSGKNTIVGGDGGDTIIGGLGQLDADGQEGADILIGGIGDDTLNGGNGNDVLRGDPSGSYFGGSDRLTGGAGDDLLEGGRGADVFVFTSGSGSDTIGRITDISASPVMEGQDFLPGVDQIDLSAIYTPGQFDAMFSHWATSSGDALFDNGDILIRVIGVAHTDLSAGDFIL</sequence>
<evidence type="ECO:0000256" key="4">
    <source>
        <dbReference type="ARBA" id="ARBA00022801"/>
    </source>
</evidence>
<evidence type="ECO:0000256" key="2">
    <source>
        <dbReference type="ARBA" id="ARBA00022670"/>
    </source>
</evidence>
<dbReference type="Pfam" id="PF00353">
    <property type="entry name" value="HemolysinCabind"/>
    <property type="match status" value="3"/>
</dbReference>
<keyword evidence="2" id="KW-0645">Protease</keyword>
<gene>
    <name evidence="7" type="ORF">SAMN05444714_0072</name>
</gene>
<dbReference type="GO" id="GO:0004222">
    <property type="term" value="F:metalloendopeptidase activity"/>
    <property type="evidence" value="ECO:0007669"/>
    <property type="project" value="InterPro"/>
</dbReference>
<dbReference type="PRINTS" id="PR00138">
    <property type="entry name" value="MATRIXIN"/>
</dbReference>
<dbReference type="SUPFAM" id="SSF51120">
    <property type="entry name" value="beta-Roll"/>
    <property type="match status" value="1"/>
</dbReference>
<dbReference type="InterPro" id="IPR024079">
    <property type="entry name" value="MetalloPept_cat_dom_sf"/>
</dbReference>
<evidence type="ECO:0000256" key="5">
    <source>
        <dbReference type="ARBA" id="ARBA00022833"/>
    </source>
</evidence>